<dbReference type="EMBL" id="JACAZE010000031">
    <property type="protein sequence ID" value="KAF7288839.1"/>
    <property type="molecule type" value="Genomic_DNA"/>
</dbReference>
<name>A0A8H6VPG5_MYCCL</name>
<reference evidence="1" key="1">
    <citation type="submission" date="2020-05" db="EMBL/GenBank/DDBJ databases">
        <title>Mycena genomes resolve the evolution of fungal bioluminescence.</title>
        <authorList>
            <person name="Tsai I.J."/>
        </authorList>
    </citation>
    <scope>NUCLEOTIDE SEQUENCE</scope>
    <source>
        <strain evidence="1">110903Hualien_Pintung</strain>
    </source>
</reference>
<dbReference type="AlphaFoldDB" id="A0A8H6VPG5"/>
<organism evidence="1 2">
    <name type="scientific">Mycena chlorophos</name>
    <name type="common">Agaric fungus</name>
    <name type="synonym">Agaricus chlorophos</name>
    <dbReference type="NCBI Taxonomy" id="658473"/>
    <lineage>
        <taxon>Eukaryota</taxon>
        <taxon>Fungi</taxon>
        <taxon>Dikarya</taxon>
        <taxon>Basidiomycota</taxon>
        <taxon>Agaricomycotina</taxon>
        <taxon>Agaricomycetes</taxon>
        <taxon>Agaricomycetidae</taxon>
        <taxon>Agaricales</taxon>
        <taxon>Marasmiineae</taxon>
        <taxon>Mycenaceae</taxon>
        <taxon>Mycena</taxon>
    </lineage>
</organism>
<dbReference type="Proteomes" id="UP000613580">
    <property type="component" value="Unassembled WGS sequence"/>
</dbReference>
<sequence>MVPHLPPELLALVVSKVHDRDTLQSASLASTTLREPSQKKLFVSITLTFGGSRHTFSAALVLLDANPRLATFINRVTFDIHDRARADTDAASTIFIVLSRLRQVTHISILSEDAELFDLQSWHDLPTQALSPILEFVRRQRGTLRRLYIHDVKNMPCEPPTRPESVPTQRRLSAELACSITWKSSSLLSSTLVTSCPELRISGVHPEEAGTLGDSDAQESTGTLSRLEANTFDLKHSAEDPPLHQFLISYVRNLRVLVLTSHDREENSDEGGDYLHVPHTLLAVVAQSLVSLSIDFRYYTFHDDDICLPNMPRLQYLDLRSHLFRLDINTWIGTFPLLTLLVNTPSTRLQVLEKLTLQTNTSRYTDRTGHGPASIFVVLNDVLMRRMDDILADHLSGDGRRAPLLHWSLRFRDQESSGRQPRYGEIALDEVIEAIKNAGPRHAGRRRHG</sequence>
<dbReference type="OrthoDB" id="2745898at2759"/>
<comment type="caution">
    <text evidence="1">The sequence shown here is derived from an EMBL/GenBank/DDBJ whole genome shotgun (WGS) entry which is preliminary data.</text>
</comment>
<evidence type="ECO:0000313" key="1">
    <source>
        <dbReference type="EMBL" id="KAF7288839.1"/>
    </source>
</evidence>
<keyword evidence="2" id="KW-1185">Reference proteome</keyword>
<gene>
    <name evidence="1" type="ORF">HMN09_01365800</name>
</gene>
<protein>
    <submittedName>
        <fullName evidence="1">Uncharacterized protein</fullName>
    </submittedName>
</protein>
<proteinExistence type="predicted"/>
<evidence type="ECO:0000313" key="2">
    <source>
        <dbReference type="Proteomes" id="UP000613580"/>
    </source>
</evidence>
<accession>A0A8H6VPG5</accession>